<dbReference type="PANTHER" id="PTHR34396">
    <property type="entry name" value="OS03G0264950 PROTEIN-RELATED"/>
    <property type="match status" value="1"/>
</dbReference>
<accession>B8BPI8</accession>
<feature type="compositionally biased region" description="Basic residues" evidence="5">
    <location>
        <begin position="57"/>
        <end position="66"/>
    </location>
</feature>
<gene>
    <name evidence="7" type="ORF">OsI_38250</name>
</gene>
<protein>
    <recommendedName>
        <fullName evidence="6">BED-type domain-containing protein</fullName>
    </recommendedName>
</protein>
<keyword evidence="8" id="KW-1185">Reference proteome</keyword>
<evidence type="ECO:0000259" key="6">
    <source>
        <dbReference type="PROSITE" id="PS50808"/>
    </source>
</evidence>
<dbReference type="Pfam" id="PF14372">
    <property type="entry name" value="hAT-like_RNase-H"/>
    <property type="match status" value="1"/>
</dbReference>
<keyword evidence="2 4" id="KW-0863">Zinc-finger</keyword>
<dbReference type="InterPro" id="IPR053031">
    <property type="entry name" value="Cuticle_assoc_protein"/>
</dbReference>
<dbReference type="InterPro" id="IPR025525">
    <property type="entry name" value="hAT-like_transposase_RNase-H"/>
</dbReference>
<dbReference type="InterPro" id="IPR012337">
    <property type="entry name" value="RNaseH-like_sf"/>
</dbReference>
<evidence type="ECO:0000313" key="8">
    <source>
        <dbReference type="Proteomes" id="UP000007015"/>
    </source>
</evidence>
<dbReference type="GO" id="GO:0006357">
    <property type="term" value="P:regulation of transcription by RNA polymerase II"/>
    <property type="evidence" value="ECO:0007669"/>
    <property type="project" value="TreeGrafter"/>
</dbReference>
<dbReference type="GO" id="GO:0008270">
    <property type="term" value="F:zinc ion binding"/>
    <property type="evidence" value="ECO:0007669"/>
    <property type="project" value="UniProtKB-KW"/>
</dbReference>
<keyword evidence="3" id="KW-0862">Zinc</keyword>
<dbReference type="PANTHER" id="PTHR34396:SF25">
    <property type="entry name" value="BOUNDARY ELEMENT ASSOCIATED FACTOR"/>
    <property type="match status" value="1"/>
</dbReference>
<dbReference type="Gramene" id="BGIOSGA037354-TA">
    <property type="protein sequence ID" value="BGIOSGA037354-PA"/>
    <property type="gene ID" value="BGIOSGA037354"/>
</dbReference>
<name>B8BPI8_ORYSI</name>
<feature type="region of interest" description="Disordered" evidence="5">
    <location>
        <begin position="56"/>
        <end position="80"/>
    </location>
</feature>
<evidence type="ECO:0000256" key="2">
    <source>
        <dbReference type="ARBA" id="ARBA00022771"/>
    </source>
</evidence>
<sequence length="546" mass="62631">MSEEEQYNRRRKRSDLWDHFEQKAECKYCKALLCADPVRDGTSRLKKHYEVTCPVRHPNKARRGRGREHYGSPAASDQQEVNHNLQNASVISGSDSDNSDLQFKRFLQMICPDFKMPLVDDIQKKCDALFDQEMSSLKDAIGRTPGLVSLSLGEAKTPLGKMAYLAAHFIDDEWKLHRRVLQVFKSLAEGDTAYGKILDIKDYYIEYVGDPHNYQELKGVMSHWGLLRKFSAILIEHVGTVRDFGQFLLNDNYLPHLSATQHKLFCSTNIRGDLHEVWSEYSIIYPLKDTYGEDCVHAFQNETLKKKRREISSRLQLDCPWMYDTKWYAYYYALEIIHDECSSAPQKIAALAGNVLFHETPITELLRSALETTCNAIRTISSSSSPTSNLWLIEMLNLRKLLASINDYDSGRNEDTDHELSSSSKDEYDLGALRIALGHVYRMLESSYLLLSVPLALDPRYKLVYVESFLQNTSLSADAIFKVGEVFRQLFTEYKNQVTEIENSNQTTGMERANHVNEMDVDTSRQENGNTWQKLIDQSGSQESST</sequence>
<dbReference type="HOGENOM" id="CLU_499124_0_0_1"/>
<dbReference type="InterPro" id="IPR003656">
    <property type="entry name" value="Znf_BED"/>
</dbReference>
<feature type="domain" description="BED-type" evidence="6">
    <location>
        <begin position="11"/>
        <end position="64"/>
    </location>
</feature>
<evidence type="ECO:0000256" key="4">
    <source>
        <dbReference type="PROSITE-ProRule" id="PRU00027"/>
    </source>
</evidence>
<dbReference type="GO" id="GO:1990837">
    <property type="term" value="F:sequence-specific double-stranded DNA binding"/>
    <property type="evidence" value="ECO:0007669"/>
    <property type="project" value="TreeGrafter"/>
</dbReference>
<evidence type="ECO:0000256" key="3">
    <source>
        <dbReference type="ARBA" id="ARBA00022833"/>
    </source>
</evidence>
<evidence type="ECO:0000256" key="1">
    <source>
        <dbReference type="ARBA" id="ARBA00022723"/>
    </source>
</evidence>
<dbReference type="Proteomes" id="UP000007015">
    <property type="component" value="Chromosome 12"/>
</dbReference>
<keyword evidence="1" id="KW-0479">Metal-binding</keyword>
<organism evidence="7 8">
    <name type="scientific">Oryza sativa subsp. indica</name>
    <name type="common">Rice</name>
    <dbReference type="NCBI Taxonomy" id="39946"/>
    <lineage>
        <taxon>Eukaryota</taxon>
        <taxon>Viridiplantae</taxon>
        <taxon>Streptophyta</taxon>
        <taxon>Embryophyta</taxon>
        <taxon>Tracheophyta</taxon>
        <taxon>Spermatophyta</taxon>
        <taxon>Magnoliopsida</taxon>
        <taxon>Liliopsida</taxon>
        <taxon>Poales</taxon>
        <taxon>Poaceae</taxon>
        <taxon>BOP clade</taxon>
        <taxon>Oryzoideae</taxon>
        <taxon>Oryzeae</taxon>
        <taxon>Oryzinae</taxon>
        <taxon>Oryza</taxon>
        <taxon>Oryza sativa</taxon>
    </lineage>
</organism>
<reference evidence="7 8" key="1">
    <citation type="journal article" date="2005" name="PLoS Biol.">
        <title>The genomes of Oryza sativa: a history of duplications.</title>
        <authorList>
            <person name="Yu J."/>
            <person name="Wang J."/>
            <person name="Lin W."/>
            <person name="Li S."/>
            <person name="Li H."/>
            <person name="Zhou J."/>
            <person name="Ni P."/>
            <person name="Dong W."/>
            <person name="Hu S."/>
            <person name="Zeng C."/>
            <person name="Zhang J."/>
            <person name="Zhang Y."/>
            <person name="Li R."/>
            <person name="Xu Z."/>
            <person name="Li S."/>
            <person name="Li X."/>
            <person name="Zheng H."/>
            <person name="Cong L."/>
            <person name="Lin L."/>
            <person name="Yin J."/>
            <person name="Geng J."/>
            <person name="Li G."/>
            <person name="Shi J."/>
            <person name="Liu J."/>
            <person name="Lv H."/>
            <person name="Li J."/>
            <person name="Wang J."/>
            <person name="Deng Y."/>
            <person name="Ran L."/>
            <person name="Shi X."/>
            <person name="Wang X."/>
            <person name="Wu Q."/>
            <person name="Li C."/>
            <person name="Ren X."/>
            <person name="Wang J."/>
            <person name="Wang X."/>
            <person name="Li D."/>
            <person name="Liu D."/>
            <person name="Zhang X."/>
            <person name="Ji Z."/>
            <person name="Zhao W."/>
            <person name="Sun Y."/>
            <person name="Zhang Z."/>
            <person name="Bao J."/>
            <person name="Han Y."/>
            <person name="Dong L."/>
            <person name="Ji J."/>
            <person name="Chen P."/>
            <person name="Wu S."/>
            <person name="Liu J."/>
            <person name="Xiao Y."/>
            <person name="Bu D."/>
            <person name="Tan J."/>
            <person name="Yang L."/>
            <person name="Ye C."/>
            <person name="Zhang J."/>
            <person name="Xu J."/>
            <person name="Zhou Y."/>
            <person name="Yu Y."/>
            <person name="Zhang B."/>
            <person name="Zhuang S."/>
            <person name="Wei H."/>
            <person name="Liu B."/>
            <person name="Lei M."/>
            <person name="Yu H."/>
            <person name="Li Y."/>
            <person name="Xu H."/>
            <person name="Wei S."/>
            <person name="He X."/>
            <person name="Fang L."/>
            <person name="Zhang Z."/>
            <person name="Zhang Y."/>
            <person name="Huang X."/>
            <person name="Su Z."/>
            <person name="Tong W."/>
            <person name="Li J."/>
            <person name="Tong Z."/>
            <person name="Li S."/>
            <person name="Ye J."/>
            <person name="Wang L."/>
            <person name="Fang L."/>
            <person name="Lei T."/>
            <person name="Chen C."/>
            <person name="Chen H."/>
            <person name="Xu Z."/>
            <person name="Li H."/>
            <person name="Huang H."/>
            <person name="Zhang F."/>
            <person name="Xu H."/>
            <person name="Li N."/>
            <person name="Zhao C."/>
            <person name="Li S."/>
            <person name="Dong L."/>
            <person name="Huang Y."/>
            <person name="Li L."/>
            <person name="Xi Y."/>
            <person name="Qi Q."/>
            <person name="Li W."/>
            <person name="Zhang B."/>
            <person name="Hu W."/>
            <person name="Zhang Y."/>
            <person name="Tian X."/>
            <person name="Jiao Y."/>
            <person name="Liang X."/>
            <person name="Jin J."/>
            <person name="Gao L."/>
            <person name="Zheng W."/>
            <person name="Hao B."/>
            <person name="Liu S."/>
            <person name="Wang W."/>
            <person name="Yuan L."/>
            <person name="Cao M."/>
            <person name="McDermott J."/>
            <person name="Samudrala R."/>
            <person name="Wang J."/>
            <person name="Wong G.K."/>
            <person name="Yang H."/>
        </authorList>
    </citation>
    <scope>NUCLEOTIDE SEQUENCE [LARGE SCALE GENOMIC DNA]</scope>
    <source>
        <strain evidence="8">cv. 93-11</strain>
    </source>
</reference>
<dbReference type="AlphaFoldDB" id="B8BPI8"/>
<evidence type="ECO:0000313" key="7">
    <source>
        <dbReference type="EMBL" id="EEC69236.1"/>
    </source>
</evidence>
<dbReference type="SMART" id="SM00614">
    <property type="entry name" value="ZnF_BED"/>
    <property type="match status" value="1"/>
</dbReference>
<dbReference type="PROSITE" id="PS50808">
    <property type="entry name" value="ZF_BED"/>
    <property type="match status" value="1"/>
</dbReference>
<evidence type="ECO:0000256" key="5">
    <source>
        <dbReference type="SAM" id="MobiDB-lite"/>
    </source>
</evidence>
<dbReference type="EMBL" id="CM000137">
    <property type="protein sequence ID" value="EEC69236.1"/>
    <property type="molecule type" value="Genomic_DNA"/>
</dbReference>
<proteinExistence type="predicted"/>
<dbReference type="SUPFAM" id="SSF53098">
    <property type="entry name" value="Ribonuclease H-like"/>
    <property type="match status" value="1"/>
</dbReference>
<dbReference type="GO" id="GO:0005634">
    <property type="term" value="C:nucleus"/>
    <property type="evidence" value="ECO:0007669"/>
    <property type="project" value="TreeGrafter"/>
</dbReference>
<dbReference type="OMA" id="RFLQMIC"/>